<keyword evidence="15" id="KW-0325">Glycoprotein</keyword>
<evidence type="ECO:0000256" key="14">
    <source>
        <dbReference type="ARBA" id="ARBA00023170"/>
    </source>
</evidence>
<dbReference type="CDD" id="cd00057">
    <property type="entry name" value="FA58C"/>
    <property type="match status" value="1"/>
</dbReference>
<dbReference type="PROSITE" id="PS01285">
    <property type="entry name" value="FA58C_1"/>
    <property type="match status" value="1"/>
</dbReference>
<dbReference type="Gene3D" id="2.60.120.260">
    <property type="entry name" value="Galactose-binding domain-like"/>
    <property type="match status" value="1"/>
</dbReference>
<dbReference type="SUPFAM" id="SSF49785">
    <property type="entry name" value="Galactose-binding domain-like"/>
    <property type="match status" value="1"/>
</dbReference>
<dbReference type="PANTHER" id="PTHR24416">
    <property type="entry name" value="TYROSINE-PROTEIN KINASE RECEPTOR"/>
    <property type="match status" value="1"/>
</dbReference>
<feature type="compositionally biased region" description="Low complexity" evidence="18">
    <location>
        <begin position="404"/>
        <end position="422"/>
    </location>
</feature>
<dbReference type="InterPro" id="IPR008266">
    <property type="entry name" value="Tyr_kinase_AS"/>
</dbReference>
<dbReference type="Pfam" id="PF21114">
    <property type="entry name" value="DDR1-2_DS-like"/>
    <property type="match status" value="1"/>
</dbReference>
<keyword evidence="7" id="KW-0547">Nucleotide-binding</keyword>
<evidence type="ECO:0000259" key="21">
    <source>
        <dbReference type="PROSITE" id="PS50011"/>
    </source>
</evidence>
<evidence type="ECO:0000256" key="13">
    <source>
        <dbReference type="ARBA" id="ARBA00023157"/>
    </source>
</evidence>
<feature type="domain" description="F5/8 type C" evidence="22">
    <location>
        <begin position="36"/>
        <end position="190"/>
    </location>
</feature>
<dbReference type="Proteomes" id="UP000265080">
    <property type="component" value="Chromosome 7"/>
</dbReference>
<organism evidence="23 24">
    <name type="scientific">Amphiprion percula</name>
    <name type="common">Orange clownfish</name>
    <name type="synonym">Lutjanus percula</name>
    <dbReference type="NCBI Taxonomy" id="161767"/>
    <lineage>
        <taxon>Eukaryota</taxon>
        <taxon>Metazoa</taxon>
        <taxon>Chordata</taxon>
        <taxon>Craniata</taxon>
        <taxon>Vertebrata</taxon>
        <taxon>Euteleostomi</taxon>
        <taxon>Actinopterygii</taxon>
        <taxon>Neopterygii</taxon>
        <taxon>Teleostei</taxon>
        <taxon>Neoteleostei</taxon>
        <taxon>Acanthomorphata</taxon>
        <taxon>Ovalentaria</taxon>
        <taxon>Pomacentridae</taxon>
        <taxon>Amphiprion</taxon>
    </lineage>
</organism>
<dbReference type="Gene3D" id="3.30.200.20">
    <property type="entry name" value="Phosphorylase Kinase, domain 1"/>
    <property type="match status" value="1"/>
</dbReference>
<evidence type="ECO:0000256" key="5">
    <source>
        <dbReference type="ARBA" id="ARBA00022692"/>
    </source>
</evidence>
<dbReference type="GO" id="GO:0005886">
    <property type="term" value="C:plasma membrane"/>
    <property type="evidence" value="ECO:0007669"/>
    <property type="project" value="UniProtKB-SubCell"/>
</dbReference>
<evidence type="ECO:0000256" key="18">
    <source>
        <dbReference type="SAM" id="MobiDB-lite"/>
    </source>
</evidence>
<dbReference type="PROSITE" id="PS01286">
    <property type="entry name" value="FA58C_2"/>
    <property type="match status" value="1"/>
</dbReference>
<dbReference type="GeneTree" id="ENSGT00940000159733"/>
<dbReference type="InterPro" id="IPR000719">
    <property type="entry name" value="Prot_kinase_dom"/>
</dbReference>
<dbReference type="SMART" id="SM00231">
    <property type="entry name" value="FA58C"/>
    <property type="match status" value="1"/>
</dbReference>
<name>A0A3P8SU41_AMPPE</name>
<dbReference type="GO" id="GO:0043235">
    <property type="term" value="C:receptor complex"/>
    <property type="evidence" value="ECO:0007669"/>
    <property type="project" value="TreeGrafter"/>
</dbReference>
<protein>
    <recommendedName>
        <fullName evidence="2">receptor protein-tyrosine kinase</fullName>
        <ecNumber evidence="2">2.7.10.1</ecNumber>
    </recommendedName>
</protein>
<evidence type="ECO:0000256" key="9">
    <source>
        <dbReference type="ARBA" id="ARBA00022840"/>
    </source>
</evidence>
<dbReference type="Gene3D" id="1.10.510.10">
    <property type="entry name" value="Transferase(Phosphotransferase) domain 1"/>
    <property type="match status" value="1"/>
</dbReference>
<sequence>MAFTTLRLCPVAMVTVLAVLVLSSEEHEWHFNPAQCRYALGMEDGTIPDSDITASSAWSDSTEAKHGRLSTGEGDGAWCPAGAVFPSGSEYLQIDLQRLHFLALVGTQGRHADGHGQEFARSYRLRYSRDGQKWITWKDRWGQEVVSGNENTYDVVLKDLGPPIVARMVRFYPLADRVMSVCLRVELYGCVWNDGLKAYTAPVGHVMHLPGMPIYLNDSTYDGSMEQGMQFGGLGQLCDGVLGGDDFIQTKELRVWPGYDYLGWSREALGQGSVDIEFHFEKPRLFHNMQVHSNNRHTQGVRVFSKVECLFKPGILQPWSSPALTLPVPLEDLKDPSSRPVSLPLGAQAAQILRCKFYFADRWLLISEISFLSEPFEEDVKDADSFPPNFPKFGNTSTFSPPVNQTTSAPTSSSSSNTAQPSGPEFAGVTPRAGLPVAKDDSSNTAILIGCLVGIILLLLAVIAVILWRQYWKKILGKAQGSLSSDELRVHLSVPSDNVVINNTHSYSSRYQRIHTFPDDRDHDREGEGEYQEPSALLRTRDHRDSTALLLNNPAYHLLLPDPRKGLRAVVVPSSTQAEEKSLNVAQACGLDLNMEKGFPPAHDEPPPYPGSPPYPSLSPPVSPPLPPSVPHYAEADIVSLQGVSGNNTYAVPALTSSSPGAEAAPLPELPRQCLIFKEKLGEGQFGEVHLCEIENPQDLPNLEFPFNVRKGRPLLVAVKILRPDASKNARNDFLKEVKILSRLKDPNIIRLLGVCVSSDPLCMVTEYMECGDLNQYLSHRVLLDKSGPSHNTPTISYPALISMASQIASGMKFLSSLNFVHRDLATRNCLVGGERGERGEDRGGECHIKIADFGMSRNLYAGDYYRIQGRAVLPIRWMAWECILMGKFTTASDVWAFGVTLWEMLSVCQEQPYSSLTDEQVIDNAGEFFRDQGRQVYLSRPAVCPQGLYELMLSCWNRDCKLRPSFASIHSFLTEDAMNMV</sequence>
<evidence type="ECO:0000256" key="4">
    <source>
        <dbReference type="ARBA" id="ARBA00022679"/>
    </source>
</evidence>
<dbReference type="GO" id="GO:0005518">
    <property type="term" value="F:collagen binding"/>
    <property type="evidence" value="ECO:0007669"/>
    <property type="project" value="TreeGrafter"/>
</dbReference>
<dbReference type="OMA" id="RDAEYQE"/>
<dbReference type="InterPro" id="IPR050122">
    <property type="entry name" value="RTK"/>
</dbReference>
<dbReference type="InterPro" id="IPR011009">
    <property type="entry name" value="Kinase-like_dom_sf"/>
</dbReference>
<dbReference type="InterPro" id="IPR002011">
    <property type="entry name" value="Tyr_kinase_rcpt_2_CS"/>
</dbReference>
<keyword evidence="14" id="KW-0675">Receptor</keyword>
<keyword evidence="5 19" id="KW-0812">Transmembrane</keyword>
<evidence type="ECO:0000313" key="24">
    <source>
        <dbReference type="Proteomes" id="UP000265080"/>
    </source>
</evidence>
<keyword evidence="3" id="KW-1003">Cell membrane</keyword>
<feature type="transmembrane region" description="Helical" evidence="19">
    <location>
        <begin position="446"/>
        <end position="468"/>
    </location>
</feature>
<dbReference type="AlphaFoldDB" id="A0A3P8SU41"/>
<evidence type="ECO:0000256" key="20">
    <source>
        <dbReference type="SAM" id="SignalP"/>
    </source>
</evidence>
<feature type="chain" id="PRO_5018028545" description="receptor protein-tyrosine kinase" evidence="20">
    <location>
        <begin position="24"/>
        <end position="982"/>
    </location>
</feature>
<keyword evidence="13" id="KW-1015">Disulfide bond</keyword>
<keyword evidence="24" id="KW-1185">Reference proteome</keyword>
<feature type="compositionally biased region" description="Polar residues" evidence="18">
    <location>
        <begin position="394"/>
        <end position="403"/>
    </location>
</feature>
<dbReference type="GO" id="GO:0038062">
    <property type="term" value="F:protein tyrosine kinase collagen receptor activity"/>
    <property type="evidence" value="ECO:0007669"/>
    <property type="project" value="TreeGrafter"/>
</dbReference>
<feature type="compositionally biased region" description="Polar residues" evidence="18">
    <location>
        <begin position="52"/>
        <end position="61"/>
    </location>
</feature>
<dbReference type="PROSITE" id="PS50022">
    <property type="entry name" value="FA58C_3"/>
    <property type="match status" value="1"/>
</dbReference>
<dbReference type="InterPro" id="IPR001245">
    <property type="entry name" value="Ser-Thr/Tyr_kinase_cat_dom"/>
</dbReference>
<dbReference type="SUPFAM" id="SSF56112">
    <property type="entry name" value="Protein kinase-like (PK-like)"/>
    <property type="match status" value="1"/>
</dbReference>
<keyword evidence="8" id="KW-0418">Kinase</keyword>
<dbReference type="GO" id="GO:0010976">
    <property type="term" value="P:positive regulation of neuron projection development"/>
    <property type="evidence" value="ECO:0007669"/>
    <property type="project" value="TreeGrafter"/>
</dbReference>
<dbReference type="FunFam" id="2.60.120.1190:FF:000004">
    <property type="entry name" value="Discoidin domain receptor tyrosine kinase 1"/>
    <property type="match status" value="1"/>
</dbReference>
<dbReference type="InterPro" id="IPR048525">
    <property type="entry name" value="DDR1-2_DS-like"/>
</dbReference>
<reference evidence="23" key="3">
    <citation type="submission" date="2025-09" db="UniProtKB">
        <authorList>
            <consortium name="Ensembl"/>
        </authorList>
    </citation>
    <scope>IDENTIFICATION</scope>
</reference>
<feature type="region of interest" description="Disordered" evidence="18">
    <location>
        <begin position="394"/>
        <end position="430"/>
    </location>
</feature>
<dbReference type="Pfam" id="PF07714">
    <property type="entry name" value="PK_Tyr_Ser-Thr"/>
    <property type="match status" value="1"/>
</dbReference>
<keyword evidence="4" id="KW-0808">Transferase</keyword>
<dbReference type="Pfam" id="PF00754">
    <property type="entry name" value="F5_F8_type_C"/>
    <property type="match status" value="1"/>
</dbReference>
<keyword evidence="12" id="KW-0829">Tyrosine-protein kinase</keyword>
<feature type="region of interest" description="Disordered" evidence="18">
    <location>
        <begin position="595"/>
        <end position="627"/>
    </location>
</feature>
<evidence type="ECO:0000256" key="12">
    <source>
        <dbReference type="ARBA" id="ARBA00023137"/>
    </source>
</evidence>
<comment type="catalytic activity">
    <reaction evidence="16">
        <text>L-tyrosyl-[protein] + ATP = O-phospho-L-tyrosyl-[protein] + ADP + H(+)</text>
        <dbReference type="Rhea" id="RHEA:10596"/>
        <dbReference type="Rhea" id="RHEA-COMP:10136"/>
        <dbReference type="Rhea" id="RHEA-COMP:20101"/>
        <dbReference type="ChEBI" id="CHEBI:15378"/>
        <dbReference type="ChEBI" id="CHEBI:30616"/>
        <dbReference type="ChEBI" id="CHEBI:46858"/>
        <dbReference type="ChEBI" id="CHEBI:61978"/>
        <dbReference type="ChEBI" id="CHEBI:456216"/>
        <dbReference type="EC" id="2.7.10.1"/>
    </reaction>
</comment>
<proteinExistence type="inferred from homology"/>
<dbReference type="FunFam" id="2.60.120.260:FF:000007">
    <property type="entry name" value="Discoidin domain receptor tyrosine kinase 1"/>
    <property type="match status" value="1"/>
</dbReference>
<keyword evidence="9" id="KW-0067">ATP-binding</keyword>
<keyword evidence="6 20" id="KW-0732">Signal</keyword>
<evidence type="ECO:0000256" key="15">
    <source>
        <dbReference type="ARBA" id="ARBA00023180"/>
    </source>
</evidence>
<evidence type="ECO:0000256" key="1">
    <source>
        <dbReference type="ARBA" id="ARBA00004251"/>
    </source>
</evidence>
<feature type="signal peptide" evidence="20">
    <location>
        <begin position="1"/>
        <end position="23"/>
    </location>
</feature>
<dbReference type="Ensembl" id="ENSAPET00000015973.1">
    <property type="protein sequence ID" value="ENSAPEP00000015567.1"/>
    <property type="gene ID" value="ENSAPEG00000011027.1"/>
</dbReference>
<evidence type="ECO:0000256" key="8">
    <source>
        <dbReference type="ARBA" id="ARBA00022777"/>
    </source>
</evidence>
<reference evidence="23" key="2">
    <citation type="submission" date="2025-08" db="UniProtKB">
        <authorList>
            <consortium name="Ensembl"/>
        </authorList>
    </citation>
    <scope>IDENTIFICATION</scope>
</reference>
<dbReference type="PROSITE" id="PS00239">
    <property type="entry name" value="RECEPTOR_TYR_KIN_II"/>
    <property type="match status" value="1"/>
</dbReference>
<dbReference type="FunFam" id="3.30.200.20:FF:000589">
    <property type="entry name" value="Discoidin domain receptor tyrosine kinase 1"/>
    <property type="match status" value="1"/>
</dbReference>
<dbReference type="GO" id="GO:0005524">
    <property type="term" value="F:ATP binding"/>
    <property type="evidence" value="ECO:0007669"/>
    <property type="project" value="UniProtKB-KW"/>
</dbReference>
<dbReference type="InterPro" id="IPR008979">
    <property type="entry name" value="Galactose-bd-like_sf"/>
</dbReference>
<comment type="similarity">
    <text evidence="17">Belongs to the protein kinase superfamily. Tyr protein kinase family. Insulin receptor subfamily.</text>
</comment>
<dbReference type="FunFam" id="1.10.510.10:FF:000053">
    <property type="entry name" value="Epithelial discoidin domain-containing receptor 1"/>
    <property type="match status" value="1"/>
</dbReference>
<dbReference type="Gene3D" id="2.60.120.1190">
    <property type="match status" value="1"/>
</dbReference>
<evidence type="ECO:0000256" key="10">
    <source>
        <dbReference type="ARBA" id="ARBA00022989"/>
    </source>
</evidence>
<evidence type="ECO:0000256" key="11">
    <source>
        <dbReference type="ARBA" id="ARBA00023136"/>
    </source>
</evidence>
<feature type="region of interest" description="Disordered" evidence="18">
    <location>
        <begin position="51"/>
        <end position="71"/>
    </location>
</feature>
<dbReference type="EC" id="2.7.10.1" evidence="2"/>
<dbReference type="SMART" id="SM00219">
    <property type="entry name" value="TyrKc"/>
    <property type="match status" value="1"/>
</dbReference>
<dbReference type="PROSITE" id="PS00109">
    <property type="entry name" value="PROTEIN_KINASE_TYR"/>
    <property type="match status" value="1"/>
</dbReference>
<comment type="subcellular location">
    <subcellularLocation>
        <location evidence="1">Cell membrane</location>
        <topology evidence="1">Single-pass type I membrane protein</topology>
    </subcellularLocation>
</comment>
<dbReference type="PROSITE" id="PS50011">
    <property type="entry name" value="PROTEIN_KINASE_DOM"/>
    <property type="match status" value="1"/>
</dbReference>
<keyword evidence="10 19" id="KW-1133">Transmembrane helix</keyword>
<evidence type="ECO:0000256" key="7">
    <source>
        <dbReference type="ARBA" id="ARBA00022741"/>
    </source>
</evidence>
<dbReference type="GO" id="GO:0051897">
    <property type="term" value="P:positive regulation of phosphatidylinositol 3-kinase/protein kinase B signal transduction"/>
    <property type="evidence" value="ECO:0007669"/>
    <property type="project" value="TreeGrafter"/>
</dbReference>
<evidence type="ECO:0000313" key="23">
    <source>
        <dbReference type="Ensembl" id="ENSAPEP00000015567.1"/>
    </source>
</evidence>
<feature type="compositionally biased region" description="Pro residues" evidence="18">
    <location>
        <begin position="607"/>
        <end position="627"/>
    </location>
</feature>
<feature type="domain" description="Protein kinase" evidence="21">
    <location>
        <begin position="675"/>
        <end position="974"/>
    </location>
</feature>
<evidence type="ECO:0000256" key="6">
    <source>
        <dbReference type="ARBA" id="ARBA00022729"/>
    </source>
</evidence>
<evidence type="ECO:0000256" key="16">
    <source>
        <dbReference type="ARBA" id="ARBA00051243"/>
    </source>
</evidence>
<evidence type="ECO:0000259" key="22">
    <source>
        <dbReference type="PROSITE" id="PS50022"/>
    </source>
</evidence>
<keyword evidence="11 19" id="KW-0472">Membrane</keyword>
<accession>A0A3P8SU41</accession>
<evidence type="ECO:0000256" key="2">
    <source>
        <dbReference type="ARBA" id="ARBA00011902"/>
    </source>
</evidence>
<dbReference type="PANTHER" id="PTHR24416:SF333">
    <property type="entry name" value="EPITHELIAL DISCOIDIN DOMAIN-CONTAINING RECEPTOR 1"/>
    <property type="match status" value="1"/>
</dbReference>
<dbReference type="InterPro" id="IPR020635">
    <property type="entry name" value="Tyr_kinase_cat_dom"/>
</dbReference>
<dbReference type="InterPro" id="IPR000421">
    <property type="entry name" value="FA58C"/>
</dbReference>
<evidence type="ECO:0000256" key="17">
    <source>
        <dbReference type="ARBA" id="ARBA00061639"/>
    </source>
</evidence>
<evidence type="ECO:0000256" key="3">
    <source>
        <dbReference type="ARBA" id="ARBA00022475"/>
    </source>
</evidence>
<reference evidence="23 24" key="1">
    <citation type="submission" date="2018-03" db="EMBL/GenBank/DDBJ databases">
        <title>Finding Nemo's genes: A chromosome-scale reference assembly of the genome of the orange clownfish Amphiprion percula.</title>
        <authorList>
            <person name="Lehmann R."/>
        </authorList>
    </citation>
    <scope>NUCLEOTIDE SEQUENCE</scope>
</reference>
<evidence type="ECO:0000256" key="19">
    <source>
        <dbReference type="SAM" id="Phobius"/>
    </source>
</evidence>